<dbReference type="RefSeq" id="XP_040621816.1">
    <property type="nucleotide sequence ID" value="XM_040764326.1"/>
</dbReference>
<sequence length="343" mass="38570">MSIITTPVLQSLWMDAQRVPLEWTTTRFWEHVFNRIVFNRDPWVVSSQQPPSHDAGATRRVDLVVERIDPATNARGTVLFVEMKRTLATQTELTQCEHQAYTAGCEYFTETGMAQVWAMTCIGSQARLWIFDVNEGFLVPYFPTSHGKAVRAEYVEVSGPGGMQLLSCLEYIKRHPIPPESLVTEVLASSSDESSNVMEDSDYEPASPDMPSTASAPTIPLSSASHEGDTAMADDSGGYENTPYPYYDSTAQDRYGTANEESATTDTADTRTTAESETQPWCKINLHRVSHLTRRDEFTFTTVDGKVKSTDRDEWAKANHKGKTAWYLWHKGNYYYSRDRPGS</sequence>
<feature type="compositionally biased region" description="Low complexity" evidence="1">
    <location>
        <begin position="257"/>
        <end position="267"/>
    </location>
</feature>
<organism evidence="2 3">
    <name type="scientific">Sporothrix brasiliensis 5110</name>
    <dbReference type="NCBI Taxonomy" id="1398154"/>
    <lineage>
        <taxon>Eukaryota</taxon>
        <taxon>Fungi</taxon>
        <taxon>Dikarya</taxon>
        <taxon>Ascomycota</taxon>
        <taxon>Pezizomycotina</taxon>
        <taxon>Sordariomycetes</taxon>
        <taxon>Sordariomycetidae</taxon>
        <taxon>Ophiostomatales</taxon>
        <taxon>Ophiostomataceae</taxon>
        <taxon>Sporothrix</taxon>
    </lineage>
</organism>
<dbReference type="GeneID" id="63679247"/>
<dbReference type="HOGENOM" id="CLU_814247_0_0_1"/>
<feature type="compositionally biased region" description="Polar residues" evidence="1">
    <location>
        <begin position="187"/>
        <end position="198"/>
    </location>
</feature>
<proteinExistence type="predicted"/>
<evidence type="ECO:0000313" key="2">
    <source>
        <dbReference type="EMBL" id="KIH93806.1"/>
    </source>
</evidence>
<feature type="compositionally biased region" description="Polar residues" evidence="1">
    <location>
        <begin position="210"/>
        <end position="225"/>
    </location>
</feature>
<protein>
    <submittedName>
        <fullName evidence="2">Uncharacterized protein</fullName>
    </submittedName>
</protein>
<reference evidence="2 3" key="1">
    <citation type="journal article" date="2014" name="BMC Genomics">
        <title>Comparative genomics of the major fungal agents of human and animal Sporotrichosis: Sporothrix schenckii and Sporothrix brasiliensis.</title>
        <authorList>
            <person name="Teixeira M.M."/>
            <person name="de Almeida L.G."/>
            <person name="Kubitschek-Barreira P."/>
            <person name="Alves F.L."/>
            <person name="Kioshima E.S."/>
            <person name="Abadio A.K."/>
            <person name="Fernandes L."/>
            <person name="Derengowski L.S."/>
            <person name="Ferreira K.S."/>
            <person name="Souza R.C."/>
            <person name="Ruiz J.C."/>
            <person name="de Andrade N.C."/>
            <person name="Paes H.C."/>
            <person name="Nicola A.M."/>
            <person name="Albuquerque P."/>
            <person name="Gerber A.L."/>
            <person name="Martins V.P."/>
            <person name="Peconick L.D."/>
            <person name="Neto A.V."/>
            <person name="Chaucanez C.B."/>
            <person name="Silva P.A."/>
            <person name="Cunha O.L."/>
            <person name="de Oliveira F.F."/>
            <person name="dos Santos T.C."/>
            <person name="Barros A.L."/>
            <person name="Soares M.A."/>
            <person name="de Oliveira L.M."/>
            <person name="Marini M.M."/>
            <person name="Villalobos-Duno H."/>
            <person name="Cunha M.M."/>
            <person name="de Hoog S."/>
            <person name="da Silveira J.F."/>
            <person name="Henrissat B."/>
            <person name="Nino-Vega G.A."/>
            <person name="Cisalpino P.S."/>
            <person name="Mora-Montes H.M."/>
            <person name="Almeida S.R."/>
            <person name="Stajich J.E."/>
            <person name="Lopes-Bezerra L.M."/>
            <person name="Vasconcelos A.T."/>
            <person name="Felipe M.S."/>
        </authorList>
    </citation>
    <scope>NUCLEOTIDE SEQUENCE [LARGE SCALE GENOMIC DNA]</scope>
    <source>
        <strain evidence="2 3">5110</strain>
    </source>
</reference>
<dbReference type="OrthoDB" id="5418574at2759"/>
<dbReference type="VEuPathDB" id="FungiDB:SPBR_06064"/>
<gene>
    <name evidence="2" type="ORF">SPBR_06064</name>
</gene>
<evidence type="ECO:0000256" key="1">
    <source>
        <dbReference type="SAM" id="MobiDB-lite"/>
    </source>
</evidence>
<accession>A0A0C2IXF0</accession>
<dbReference type="AlphaFoldDB" id="A0A0C2IXF0"/>
<comment type="caution">
    <text evidence="2">The sequence shown here is derived from an EMBL/GenBank/DDBJ whole genome shotgun (WGS) entry which is preliminary data.</text>
</comment>
<dbReference type="Proteomes" id="UP000031575">
    <property type="component" value="Unassembled WGS sequence"/>
</dbReference>
<feature type="region of interest" description="Disordered" evidence="1">
    <location>
        <begin position="186"/>
        <end position="276"/>
    </location>
</feature>
<evidence type="ECO:0000313" key="3">
    <source>
        <dbReference type="Proteomes" id="UP000031575"/>
    </source>
</evidence>
<name>A0A0C2IXF0_9PEZI</name>
<dbReference type="EMBL" id="AWTV01000004">
    <property type="protein sequence ID" value="KIH93806.1"/>
    <property type="molecule type" value="Genomic_DNA"/>
</dbReference>
<keyword evidence="3" id="KW-1185">Reference proteome</keyword>